<feature type="transmembrane region" description="Helical" evidence="8">
    <location>
        <begin position="282"/>
        <end position="304"/>
    </location>
</feature>
<feature type="transmembrane region" description="Helical" evidence="8">
    <location>
        <begin position="131"/>
        <end position="156"/>
    </location>
</feature>
<dbReference type="PANTHER" id="PTHR42929">
    <property type="entry name" value="INNER MEMBRANE ABC TRANSPORTER PERMEASE PROTEIN YDCU-RELATED-RELATED"/>
    <property type="match status" value="1"/>
</dbReference>
<comment type="similarity">
    <text evidence="2">Belongs to the binding-protein-dependent transport system permease family. CysTW subfamily.</text>
</comment>
<evidence type="ECO:0000256" key="2">
    <source>
        <dbReference type="ARBA" id="ARBA00007069"/>
    </source>
</evidence>
<dbReference type="STRING" id="1804984.AYM40_12240"/>
<feature type="transmembrane region" description="Helical" evidence="8">
    <location>
        <begin position="230"/>
        <end position="251"/>
    </location>
</feature>
<dbReference type="CDD" id="cd06261">
    <property type="entry name" value="TM_PBP2"/>
    <property type="match status" value="1"/>
</dbReference>
<evidence type="ECO:0000256" key="4">
    <source>
        <dbReference type="ARBA" id="ARBA00022475"/>
    </source>
</evidence>
<dbReference type="PROSITE" id="PS50928">
    <property type="entry name" value="ABC_TM1"/>
    <property type="match status" value="1"/>
</dbReference>
<dbReference type="SUPFAM" id="SSF161098">
    <property type="entry name" value="MetI-like"/>
    <property type="match status" value="1"/>
</dbReference>
<dbReference type="EMBL" id="CP014578">
    <property type="protein sequence ID" value="ANB73048.1"/>
    <property type="molecule type" value="Genomic_DNA"/>
</dbReference>
<evidence type="ECO:0000256" key="5">
    <source>
        <dbReference type="ARBA" id="ARBA00022692"/>
    </source>
</evidence>
<feature type="compositionally biased region" description="Basic and acidic residues" evidence="9">
    <location>
        <begin position="10"/>
        <end position="19"/>
    </location>
</feature>
<dbReference type="InterPro" id="IPR000515">
    <property type="entry name" value="MetI-like"/>
</dbReference>
<accession>A0A160FLP6</accession>
<dbReference type="AlphaFoldDB" id="A0A160FLP6"/>
<keyword evidence="3 8" id="KW-0813">Transport</keyword>
<dbReference type="OrthoDB" id="9808619at2"/>
<keyword evidence="4" id="KW-1003">Cell membrane</keyword>
<keyword evidence="5 8" id="KW-0812">Transmembrane</keyword>
<dbReference type="RefSeq" id="WP_082855064.1">
    <property type="nucleotide sequence ID" value="NZ_CP014578.1"/>
</dbReference>
<proteinExistence type="inferred from homology"/>
<feature type="region of interest" description="Disordered" evidence="9">
    <location>
        <begin position="1"/>
        <end position="21"/>
    </location>
</feature>
<sequence>MNDMTSVSRVADREPDPQIRPRRTGAATTLAFLTPGVLLFTLLFAVPATIILAYSFATRDTYGGVIWHFDLDAYSQFFGFPNADLLRDWDFTYLNIVIRSSLLALSTAMAALVLAYPAAWYISRQSFRRKYLLLLLVTLPFFINGLVRIYAWMLILRSDGLINHALLAVGLIDKPLQMIYTLPAVAASMVYQYLPFMVLPLFSSIEKMDFRLVEASLDLGAGRFTTMRRVVIPLTMPGIVAGVVLVFIPALGNFIAPTLIGGAKDLQIGTLLAQSFLAARDWPFGSAVATILGVIVVACLYLVARAEGKTVMSSTGKEH</sequence>
<feature type="transmembrane region" description="Helical" evidence="8">
    <location>
        <begin position="30"/>
        <end position="57"/>
    </location>
</feature>
<feature type="transmembrane region" description="Helical" evidence="8">
    <location>
        <begin position="96"/>
        <end position="119"/>
    </location>
</feature>
<dbReference type="KEGG" id="buz:AYM40_12240"/>
<evidence type="ECO:0000256" key="8">
    <source>
        <dbReference type="RuleBase" id="RU363032"/>
    </source>
</evidence>
<keyword evidence="7 8" id="KW-0472">Membrane</keyword>
<name>A0A160FLP6_9BURK</name>
<dbReference type="GO" id="GO:0005886">
    <property type="term" value="C:plasma membrane"/>
    <property type="evidence" value="ECO:0007669"/>
    <property type="project" value="UniProtKB-SubCell"/>
</dbReference>
<dbReference type="GO" id="GO:0055085">
    <property type="term" value="P:transmembrane transport"/>
    <property type="evidence" value="ECO:0007669"/>
    <property type="project" value="InterPro"/>
</dbReference>
<evidence type="ECO:0000256" key="6">
    <source>
        <dbReference type="ARBA" id="ARBA00022989"/>
    </source>
</evidence>
<dbReference type="InterPro" id="IPR035906">
    <property type="entry name" value="MetI-like_sf"/>
</dbReference>
<evidence type="ECO:0000259" key="10">
    <source>
        <dbReference type="PROSITE" id="PS50928"/>
    </source>
</evidence>
<feature type="domain" description="ABC transmembrane type-1" evidence="10">
    <location>
        <begin position="97"/>
        <end position="303"/>
    </location>
</feature>
<evidence type="ECO:0000256" key="3">
    <source>
        <dbReference type="ARBA" id="ARBA00022448"/>
    </source>
</evidence>
<dbReference type="Gene3D" id="1.10.3720.10">
    <property type="entry name" value="MetI-like"/>
    <property type="match status" value="1"/>
</dbReference>
<evidence type="ECO:0000313" key="11">
    <source>
        <dbReference type="EMBL" id="ANB73048.1"/>
    </source>
</evidence>
<dbReference type="PANTHER" id="PTHR42929:SF1">
    <property type="entry name" value="INNER MEMBRANE ABC TRANSPORTER PERMEASE PROTEIN YDCU-RELATED"/>
    <property type="match status" value="1"/>
</dbReference>
<comment type="subcellular location">
    <subcellularLocation>
        <location evidence="1 8">Cell membrane</location>
        <topology evidence="1 8">Multi-pass membrane protein</topology>
    </subcellularLocation>
</comment>
<dbReference type="Pfam" id="PF00528">
    <property type="entry name" value="BPD_transp_1"/>
    <property type="match status" value="1"/>
</dbReference>
<keyword evidence="6 8" id="KW-1133">Transmembrane helix</keyword>
<evidence type="ECO:0000256" key="7">
    <source>
        <dbReference type="ARBA" id="ARBA00023136"/>
    </source>
</evidence>
<dbReference type="Proteomes" id="UP000076852">
    <property type="component" value="Chromosome 1"/>
</dbReference>
<evidence type="ECO:0000256" key="1">
    <source>
        <dbReference type="ARBA" id="ARBA00004651"/>
    </source>
</evidence>
<evidence type="ECO:0000256" key="9">
    <source>
        <dbReference type="SAM" id="MobiDB-lite"/>
    </source>
</evidence>
<feature type="transmembrane region" description="Helical" evidence="8">
    <location>
        <begin position="176"/>
        <end position="202"/>
    </location>
</feature>
<organism evidence="11 12">
    <name type="scientific">Paraburkholderia phytofirmans OLGA172</name>
    <dbReference type="NCBI Taxonomy" id="1417228"/>
    <lineage>
        <taxon>Bacteria</taxon>
        <taxon>Pseudomonadati</taxon>
        <taxon>Pseudomonadota</taxon>
        <taxon>Betaproteobacteria</taxon>
        <taxon>Burkholderiales</taxon>
        <taxon>Burkholderiaceae</taxon>
        <taxon>Paraburkholderia</taxon>
    </lineage>
</organism>
<evidence type="ECO:0000313" key="12">
    <source>
        <dbReference type="Proteomes" id="UP000076852"/>
    </source>
</evidence>
<keyword evidence="12" id="KW-1185">Reference proteome</keyword>
<reference evidence="11 12" key="1">
    <citation type="journal article" date="2016" name="Gene">
        <title>PacBio SMRT assembly of a complex multi-replicon genome reveals chlorocatechol degradative operon in a region of genome plasticity.</title>
        <authorList>
            <person name="Ricker N."/>
            <person name="Shen S.Y."/>
            <person name="Goordial J."/>
            <person name="Jin S."/>
            <person name="Fulthorpe R.R."/>
        </authorList>
    </citation>
    <scope>NUCLEOTIDE SEQUENCE [LARGE SCALE GENOMIC DNA]</scope>
    <source>
        <strain evidence="11 12">OLGA172</strain>
    </source>
</reference>
<gene>
    <name evidence="11" type="ORF">AYM40_12240</name>
</gene>
<protein>
    <recommendedName>
        <fullName evidence="10">ABC transmembrane type-1 domain-containing protein</fullName>
    </recommendedName>
</protein>